<comment type="caution">
    <text evidence="9">The sequence shown here is derived from an EMBL/GenBank/DDBJ whole genome shotgun (WGS) entry which is preliminary data.</text>
</comment>
<keyword evidence="10" id="KW-1185">Reference proteome</keyword>
<evidence type="ECO:0000256" key="3">
    <source>
        <dbReference type="ARBA" id="ARBA00012219"/>
    </source>
</evidence>
<evidence type="ECO:0000256" key="5">
    <source>
        <dbReference type="ARBA" id="ARBA00022655"/>
    </source>
</evidence>
<dbReference type="STRING" id="1724.GCA_001044175_02266"/>
<dbReference type="EMBL" id="PDJF01000001">
    <property type="protein sequence ID" value="PFG27996.1"/>
    <property type="molecule type" value="Genomic_DNA"/>
</dbReference>
<sequence length="271" mass="28287">MALELGTAALISDPQRATMTASALRKTGKPVVAVPVGRVIHGGHQALLRAARRLPGAVVFAVVQNTDDAELLKAEGVDFTVLLPREATDTLVVPADYGLEDPGRLAHDLTYLVRVAGVLRPQAMILGEKDAELLAAFQRAVTDLQLGLKIRSVPTVRMPDGLALSVRNERIAPTVRDKAIAISAALTAGAYAAEYGAAKVIETARDVLAAAGLAPDYLEVRSPDMGPAPAEGDARLLCAVELPAVDGGTVRLLDSVGLPLGIGFKNLDNQG</sequence>
<evidence type="ECO:0000313" key="10">
    <source>
        <dbReference type="Proteomes" id="UP000221653"/>
    </source>
</evidence>
<comment type="pathway">
    <text evidence="1">Cofactor biosynthesis; (R)-pantothenate biosynthesis; (R)-pantothenate from (R)-pantoate and beta-alanine: step 1/1.</text>
</comment>
<protein>
    <recommendedName>
        <fullName evidence="3">pantoate--beta-alanine ligase (AMP-forming)</fullName>
        <ecNumber evidence="3">6.3.2.1</ecNumber>
    </recommendedName>
</protein>
<organism evidence="9 10">
    <name type="scientific">Corynebacterium renale</name>
    <dbReference type="NCBI Taxonomy" id="1724"/>
    <lineage>
        <taxon>Bacteria</taxon>
        <taxon>Bacillati</taxon>
        <taxon>Actinomycetota</taxon>
        <taxon>Actinomycetes</taxon>
        <taxon>Mycobacteriales</taxon>
        <taxon>Corynebacteriaceae</taxon>
        <taxon>Corynebacterium</taxon>
    </lineage>
</organism>
<dbReference type="GO" id="GO:0015940">
    <property type="term" value="P:pantothenate biosynthetic process"/>
    <property type="evidence" value="ECO:0007669"/>
    <property type="project" value="UniProtKB-UniPathway"/>
</dbReference>
<evidence type="ECO:0000256" key="4">
    <source>
        <dbReference type="ARBA" id="ARBA00022598"/>
    </source>
</evidence>
<proteinExistence type="inferred from homology"/>
<dbReference type="GO" id="GO:0004592">
    <property type="term" value="F:pantoate-beta-alanine ligase activity"/>
    <property type="evidence" value="ECO:0007669"/>
    <property type="project" value="UniProtKB-EC"/>
</dbReference>
<dbReference type="RefSeq" id="WP_048380831.1">
    <property type="nucleotide sequence ID" value="NZ_LDYE01000008.1"/>
</dbReference>
<dbReference type="SUPFAM" id="SSF52374">
    <property type="entry name" value="Nucleotidylyl transferase"/>
    <property type="match status" value="1"/>
</dbReference>
<keyword evidence="7" id="KW-0067">ATP-binding</keyword>
<dbReference type="PANTHER" id="PTHR21299">
    <property type="entry name" value="CYTIDYLATE KINASE/PANTOATE-BETA-ALANINE LIGASE"/>
    <property type="match status" value="1"/>
</dbReference>
<evidence type="ECO:0000313" key="9">
    <source>
        <dbReference type="EMBL" id="PFG27996.1"/>
    </source>
</evidence>
<evidence type="ECO:0000256" key="2">
    <source>
        <dbReference type="ARBA" id="ARBA00009256"/>
    </source>
</evidence>
<dbReference type="Gene3D" id="3.30.1300.10">
    <property type="entry name" value="Pantoate-beta-alanine ligase, C-terminal domain"/>
    <property type="match status" value="1"/>
</dbReference>
<gene>
    <name evidence="9" type="ORF">ATK06_1078</name>
</gene>
<dbReference type="UniPathway" id="UPA00028">
    <property type="reaction ID" value="UER00005"/>
</dbReference>
<keyword evidence="6" id="KW-0547">Nucleotide-binding</keyword>
<comment type="catalytic activity">
    <reaction evidence="8">
        <text>(R)-pantoate + beta-alanine + ATP = (R)-pantothenate + AMP + diphosphate + H(+)</text>
        <dbReference type="Rhea" id="RHEA:10912"/>
        <dbReference type="ChEBI" id="CHEBI:15378"/>
        <dbReference type="ChEBI" id="CHEBI:15980"/>
        <dbReference type="ChEBI" id="CHEBI:29032"/>
        <dbReference type="ChEBI" id="CHEBI:30616"/>
        <dbReference type="ChEBI" id="CHEBI:33019"/>
        <dbReference type="ChEBI" id="CHEBI:57966"/>
        <dbReference type="ChEBI" id="CHEBI:456215"/>
        <dbReference type="EC" id="6.3.2.1"/>
    </reaction>
</comment>
<keyword evidence="4" id="KW-0436">Ligase</keyword>
<evidence type="ECO:0000256" key="1">
    <source>
        <dbReference type="ARBA" id="ARBA00004990"/>
    </source>
</evidence>
<name>A0A2A9DNR3_9CORY</name>
<dbReference type="Pfam" id="PF02569">
    <property type="entry name" value="Pantoate_ligase"/>
    <property type="match status" value="1"/>
</dbReference>
<dbReference type="Proteomes" id="UP000221653">
    <property type="component" value="Unassembled WGS sequence"/>
</dbReference>
<dbReference type="EC" id="6.3.2.1" evidence="3"/>
<dbReference type="GO" id="GO:0005829">
    <property type="term" value="C:cytosol"/>
    <property type="evidence" value="ECO:0007669"/>
    <property type="project" value="TreeGrafter"/>
</dbReference>
<keyword evidence="5" id="KW-0566">Pantothenate biosynthesis</keyword>
<dbReference type="GO" id="GO:0005524">
    <property type="term" value="F:ATP binding"/>
    <property type="evidence" value="ECO:0007669"/>
    <property type="project" value="UniProtKB-KW"/>
</dbReference>
<dbReference type="OrthoDB" id="9773087at2"/>
<dbReference type="InterPro" id="IPR003721">
    <property type="entry name" value="Pantoate_ligase"/>
</dbReference>
<dbReference type="PANTHER" id="PTHR21299:SF1">
    <property type="entry name" value="PANTOATE--BETA-ALANINE LIGASE"/>
    <property type="match status" value="1"/>
</dbReference>
<dbReference type="InterPro" id="IPR014729">
    <property type="entry name" value="Rossmann-like_a/b/a_fold"/>
</dbReference>
<evidence type="ECO:0000256" key="7">
    <source>
        <dbReference type="ARBA" id="ARBA00022840"/>
    </source>
</evidence>
<accession>A0A2A9DNR3</accession>
<evidence type="ECO:0000256" key="8">
    <source>
        <dbReference type="ARBA" id="ARBA00048258"/>
    </source>
</evidence>
<dbReference type="AlphaFoldDB" id="A0A2A9DNR3"/>
<reference evidence="9 10" key="1">
    <citation type="submission" date="2017-10" db="EMBL/GenBank/DDBJ databases">
        <title>Sequencing the genomes of 1000 actinobacteria strains.</title>
        <authorList>
            <person name="Klenk H.-P."/>
        </authorList>
    </citation>
    <scope>NUCLEOTIDE SEQUENCE [LARGE SCALE GENOMIC DNA]</scope>
    <source>
        <strain evidence="9 10">DSM 20688</strain>
    </source>
</reference>
<comment type="similarity">
    <text evidence="2">Belongs to the pantothenate synthetase family.</text>
</comment>
<dbReference type="InterPro" id="IPR042176">
    <property type="entry name" value="Pantoate_ligase_C"/>
</dbReference>
<evidence type="ECO:0000256" key="6">
    <source>
        <dbReference type="ARBA" id="ARBA00022741"/>
    </source>
</evidence>
<dbReference type="Gene3D" id="3.40.50.620">
    <property type="entry name" value="HUPs"/>
    <property type="match status" value="1"/>
</dbReference>